<name>A0A814L000_9BILA</name>
<gene>
    <name evidence="1" type="ORF">OXX778_LOCUS19080</name>
</gene>
<dbReference type="AlphaFoldDB" id="A0A814L000"/>
<proteinExistence type="predicted"/>
<accession>A0A814L000</accession>
<keyword evidence="2" id="KW-1185">Reference proteome</keyword>
<protein>
    <submittedName>
        <fullName evidence="1">Uncharacterized protein</fullName>
    </submittedName>
</protein>
<evidence type="ECO:0000313" key="1">
    <source>
        <dbReference type="EMBL" id="CAF1056537.1"/>
    </source>
</evidence>
<organism evidence="1 2">
    <name type="scientific">Brachionus calyciflorus</name>
    <dbReference type="NCBI Taxonomy" id="104777"/>
    <lineage>
        <taxon>Eukaryota</taxon>
        <taxon>Metazoa</taxon>
        <taxon>Spiralia</taxon>
        <taxon>Gnathifera</taxon>
        <taxon>Rotifera</taxon>
        <taxon>Eurotatoria</taxon>
        <taxon>Monogononta</taxon>
        <taxon>Pseudotrocha</taxon>
        <taxon>Ploima</taxon>
        <taxon>Brachionidae</taxon>
        <taxon>Brachionus</taxon>
    </lineage>
</organism>
<dbReference type="Proteomes" id="UP000663879">
    <property type="component" value="Unassembled WGS sequence"/>
</dbReference>
<reference evidence="1" key="1">
    <citation type="submission" date="2021-02" db="EMBL/GenBank/DDBJ databases">
        <authorList>
            <person name="Nowell W R."/>
        </authorList>
    </citation>
    <scope>NUCLEOTIDE SEQUENCE</scope>
    <source>
        <strain evidence="1">Ploen Becks lab</strain>
    </source>
</reference>
<evidence type="ECO:0000313" key="2">
    <source>
        <dbReference type="Proteomes" id="UP000663879"/>
    </source>
</evidence>
<dbReference type="EMBL" id="CAJNOC010005592">
    <property type="protein sequence ID" value="CAF1056537.1"/>
    <property type="molecule type" value="Genomic_DNA"/>
</dbReference>
<dbReference type="OrthoDB" id="8286478at2759"/>
<sequence>MHEQIDQQEKDIIAELPNLNPDQQTTVVEYWENATTFLTSIFSYLKTMFNYVIDAIKKGLKIAKDAFKQMFDEVKQWLEDVLNLGRN</sequence>
<comment type="caution">
    <text evidence="1">The sequence shown here is derived from an EMBL/GenBank/DDBJ whole genome shotgun (WGS) entry which is preliminary data.</text>
</comment>